<evidence type="ECO:0000256" key="1">
    <source>
        <dbReference type="SAM" id="MobiDB-lite"/>
    </source>
</evidence>
<gene>
    <name evidence="3" type="ORF">SEMRO_152_G069510.1</name>
</gene>
<evidence type="ECO:0000256" key="2">
    <source>
        <dbReference type="SAM" id="Phobius"/>
    </source>
</evidence>
<feature type="compositionally biased region" description="Polar residues" evidence="1">
    <location>
        <begin position="413"/>
        <end position="435"/>
    </location>
</feature>
<feature type="compositionally biased region" description="Polar residues" evidence="1">
    <location>
        <begin position="311"/>
        <end position="330"/>
    </location>
</feature>
<dbReference type="EMBL" id="CAICTM010000151">
    <property type="protein sequence ID" value="CAB9502982.1"/>
    <property type="molecule type" value="Genomic_DNA"/>
</dbReference>
<reference evidence="3" key="1">
    <citation type="submission" date="2020-06" db="EMBL/GenBank/DDBJ databases">
        <authorList>
            <consortium name="Plant Systems Biology data submission"/>
        </authorList>
    </citation>
    <scope>NUCLEOTIDE SEQUENCE</scope>
    <source>
        <strain evidence="3">D6</strain>
    </source>
</reference>
<dbReference type="AlphaFoldDB" id="A0A9N8DGV5"/>
<feature type="compositionally biased region" description="Pro residues" evidence="1">
    <location>
        <begin position="487"/>
        <end position="502"/>
    </location>
</feature>
<name>A0A9N8DGV5_9STRA</name>
<keyword evidence="2" id="KW-1133">Transmembrane helix</keyword>
<feature type="region of interest" description="Disordered" evidence="1">
    <location>
        <begin position="311"/>
        <end position="519"/>
    </location>
</feature>
<feature type="compositionally biased region" description="Polar residues" evidence="1">
    <location>
        <begin position="31"/>
        <end position="43"/>
    </location>
</feature>
<sequence length="672" mass="73515">MPRHSPKRKTKTKMRATDYYNNWETLDPYQARSSSHHNPTQTHKTGRNLALLEQCEDTDETFSDEPTSASSNAVQFHHNQLPDLLTLSPPPANRRVIGHDQGCQHWRGQDESDQPTPLFPTCRSLRKQSSGQKQYEQLSDEQSCDDRYQPHLMEDGFSANQEVVASAGMVDSSTDTMVYWNQQQGRASAEKDRLYHMDTHGHRQQAQQYRKSGIDQKGAFYNHDMGLYEFRSGGAETYTAEGGVVDEFKDEELDDRDRGLRRRVCIGLTCIILIGLAIAGVLVGVVFRDQIFKGSGSSNALGTNNLNSIAAAQSPTRSPTRSPVFTTTNEFLPKTLVPDSSTSDADSLTQSTGSPTSATSPKPGTSSSLSTTQPSVGELSTGQATSPLFRTSSPSIIADATASPSSLGGLPTKSPTAQERTMPPTTHPSTATGSPTIEAVTASPSRRLTATPTANLVPNETETPATREPTQSPTDASSTANPTLWPTHPPSSPDPTAPPSPQPTIATRVTSSPSENPAAPREELMNLHKIEILTYIRSASTIDMSAGIKVLSPRIISNGNTYIPFPCFATSCDPYIETNIYEPITLPSSNEWFLKDPDSGNTDFGNKGLPSGELELRITFRDGDDYVWYLDPSRWARTRVGFETFYSRDVQGNGDWMKWKFDVLPAGVTGWP</sequence>
<accession>A0A9N8DGV5</accession>
<evidence type="ECO:0000313" key="3">
    <source>
        <dbReference type="EMBL" id="CAB9502982.1"/>
    </source>
</evidence>
<dbReference type="Proteomes" id="UP001153069">
    <property type="component" value="Unassembled WGS sequence"/>
</dbReference>
<keyword evidence="2" id="KW-0472">Membrane</keyword>
<feature type="compositionally biased region" description="Polar residues" evidence="1">
    <location>
        <begin position="442"/>
        <end position="484"/>
    </location>
</feature>
<comment type="caution">
    <text evidence="3">The sequence shown here is derived from an EMBL/GenBank/DDBJ whole genome shotgun (WGS) entry which is preliminary data.</text>
</comment>
<proteinExistence type="predicted"/>
<organism evidence="3 4">
    <name type="scientific">Seminavis robusta</name>
    <dbReference type="NCBI Taxonomy" id="568900"/>
    <lineage>
        <taxon>Eukaryota</taxon>
        <taxon>Sar</taxon>
        <taxon>Stramenopiles</taxon>
        <taxon>Ochrophyta</taxon>
        <taxon>Bacillariophyta</taxon>
        <taxon>Bacillariophyceae</taxon>
        <taxon>Bacillariophycidae</taxon>
        <taxon>Naviculales</taxon>
        <taxon>Naviculaceae</taxon>
        <taxon>Seminavis</taxon>
    </lineage>
</organism>
<keyword evidence="2" id="KW-0812">Transmembrane</keyword>
<keyword evidence="4" id="KW-1185">Reference proteome</keyword>
<evidence type="ECO:0000313" key="4">
    <source>
        <dbReference type="Proteomes" id="UP001153069"/>
    </source>
</evidence>
<feature type="compositionally biased region" description="Polar residues" evidence="1">
    <location>
        <begin position="505"/>
        <end position="515"/>
    </location>
</feature>
<feature type="transmembrane region" description="Helical" evidence="2">
    <location>
        <begin position="264"/>
        <end position="287"/>
    </location>
</feature>
<feature type="compositionally biased region" description="Polar residues" evidence="1">
    <location>
        <begin position="338"/>
        <end position="395"/>
    </location>
</feature>
<feature type="region of interest" description="Disordered" evidence="1">
    <location>
        <begin position="29"/>
        <end position="48"/>
    </location>
</feature>
<protein>
    <submittedName>
        <fullName evidence="3">Uncharacterized protein</fullName>
    </submittedName>
</protein>